<dbReference type="Proteomes" id="UP000799754">
    <property type="component" value="Unassembled WGS sequence"/>
</dbReference>
<dbReference type="EMBL" id="MU006713">
    <property type="protein sequence ID" value="KAF2628551.1"/>
    <property type="molecule type" value="Genomic_DNA"/>
</dbReference>
<keyword evidence="2" id="KW-1185">Reference proteome</keyword>
<proteinExistence type="predicted"/>
<sequence length="72" mass="8135">MSAYGLYVSLNLTLQRSPGVDPWDCGVIYTVLSSLVLSTFPILVGLFHDFHDDHANRIRRWMDIENGGHDDS</sequence>
<name>A0ACB6S2P7_9PLEO</name>
<accession>A0ACB6S2P7</accession>
<reference evidence="1" key="1">
    <citation type="journal article" date="2020" name="Stud. Mycol.">
        <title>101 Dothideomycetes genomes: a test case for predicting lifestyles and emergence of pathogens.</title>
        <authorList>
            <person name="Haridas S."/>
            <person name="Albert R."/>
            <person name="Binder M."/>
            <person name="Bloem J."/>
            <person name="Labutti K."/>
            <person name="Salamov A."/>
            <person name="Andreopoulos B."/>
            <person name="Baker S."/>
            <person name="Barry K."/>
            <person name="Bills G."/>
            <person name="Bluhm B."/>
            <person name="Cannon C."/>
            <person name="Castanera R."/>
            <person name="Culley D."/>
            <person name="Daum C."/>
            <person name="Ezra D."/>
            <person name="Gonzalez J."/>
            <person name="Henrissat B."/>
            <person name="Kuo A."/>
            <person name="Liang C."/>
            <person name="Lipzen A."/>
            <person name="Lutzoni F."/>
            <person name="Magnuson J."/>
            <person name="Mondo S."/>
            <person name="Nolan M."/>
            <person name="Ohm R."/>
            <person name="Pangilinan J."/>
            <person name="Park H.-J."/>
            <person name="Ramirez L."/>
            <person name="Alfaro M."/>
            <person name="Sun H."/>
            <person name="Tritt A."/>
            <person name="Yoshinaga Y."/>
            <person name="Zwiers L.-H."/>
            <person name="Turgeon B."/>
            <person name="Goodwin S."/>
            <person name="Spatafora J."/>
            <person name="Crous P."/>
            <person name="Grigoriev I."/>
        </authorList>
    </citation>
    <scope>NUCLEOTIDE SEQUENCE</scope>
    <source>
        <strain evidence="1">CBS 525.71</strain>
    </source>
</reference>
<comment type="caution">
    <text evidence="1">The sequence shown here is derived from an EMBL/GenBank/DDBJ whole genome shotgun (WGS) entry which is preliminary data.</text>
</comment>
<evidence type="ECO:0000313" key="2">
    <source>
        <dbReference type="Proteomes" id="UP000799754"/>
    </source>
</evidence>
<protein>
    <submittedName>
        <fullName evidence="1">Uncharacterized protein</fullName>
    </submittedName>
</protein>
<gene>
    <name evidence="1" type="ORF">BU25DRAFT_38010</name>
</gene>
<evidence type="ECO:0000313" key="1">
    <source>
        <dbReference type="EMBL" id="KAF2628551.1"/>
    </source>
</evidence>
<organism evidence="1 2">
    <name type="scientific">Macroventuria anomochaeta</name>
    <dbReference type="NCBI Taxonomy" id="301207"/>
    <lineage>
        <taxon>Eukaryota</taxon>
        <taxon>Fungi</taxon>
        <taxon>Dikarya</taxon>
        <taxon>Ascomycota</taxon>
        <taxon>Pezizomycotina</taxon>
        <taxon>Dothideomycetes</taxon>
        <taxon>Pleosporomycetidae</taxon>
        <taxon>Pleosporales</taxon>
        <taxon>Pleosporineae</taxon>
        <taxon>Didymellaceae</taxon>
        <taxon>Macroventuria</taxon>
    </lineage>
</organism>